<dbReference type="InterPro" id="IPR029226">
    <property type="entry name" value="Ecp2-like"/>
</dbReference>
<feature type="disulfide bond" evidence="11">
    <location>
        <begin position="496"/>
        <end position="500"/>
    </location>
</feature>
<dbReference type="Pfam" id="PF01476">
    <property type="entry name" value="LysM"/>
    <property type="match status" value="2"/>
</dbReference>
<dbReference type="InterPro" id="IPR036779">
    <property type="entry name" value="LysM_dom_sf"/>
</dbReference>
<dbReference type="InterPro" id="IPR036861">
    <property type="entry name" value="Endochitinase-like_sf"/>
</dbReference>
<feature type="disulfide bond" evidence="11">
    <location>
        <begin position="459"/>
        <end position="471"/>
    </location>
</feature>
<dbReference type="Gene3D" id="3.10.50.10">
    <property type="match status" value="1"/>
</dbReference>
<keyword evidence="10" id="KW-0624">Polysaccharide degradation</keyword>
<evidence type="ECO:0000256" key="5">
    <source>
        <dbReference type="ARBA" id="ARBA00022801"/>
    </source>
</evidence>
<dbReference type="PANTHER" id="PTHR47700:SF1">
    <property type="entry name" value="CHITINASE"/>
    <property type="match status" value="1"/>
</dbReference>
<evidence type="ECO:0000256" key="1">
    <source>
        <dbReference type="ARBA" id="ARBA00000822"/>
    </source>
</evidence>
<keyword evidence="8" id="KW-0119">Carbohydrate metabolism</keyword>
<dbReference type="SUPFAM" id="SSF57016">
    <property type="entry name" value="Plant lectins/antimicrobial peptides"/>
    <property type="match status" value="1"/>
</dbReference>
<feature type="domain" description="LysM" evidence="17">
    <location>
        <begin position="309"/>
        <end position="354"/>
    </location>
</feature>
<evidence type="ECO:0000256" key="14">
    <source>
        <dbReference type="SAM" id="Phobius"/>
    </source>
</evidence>
<feature type="domain" description="GH18" evidence="18">
    <location>
        <begin position="513"/>
        <end position="877"/>
    </location>
</feature>
<dbReference type="Gene3D" id="3.20.20.80">
    <property type="entry name" value="Glycosidases"/>
    <property type="match status" value="1"/>
</dbReference>
<dbReference type="Gene3D" id="3.10.350.10">
    <property type="entry name" value="LysM domain"/>
    <property type="match status" value="2"/>
</dbReference>
<dbReference type="EC" id="3.2.1.14" evidence="3"/>
<dbReference type="InterPro" id="IPR053214">
    <property type="entry name" value="LysM12-like"/>
</dbReference>
<dbReference type="PROSITE" id="PS50941">
    <property type="entry name" value="CHIT_BIND_I_2"/>
    <property type="match status" value="1"/>
</dbReference>
<feature type="disulfide bond" evidence="11">
    <location>
        <begin position="464"/>
        <end position="478"/>
    </location>
</feature>
<dbReference type="InterPro" id="IPR017853">
    <property type="entry name" value="GH"/>
</dbReference>
<proteinExistence type="inferred from homology"/>
<evidence type="ECO:0000256" key="10">
    <source>
        <dbReference type="ARBA" id="ARBA00023326"/>
    </source>
</evidence>
<dbReference type="CDD" id="cd00118">
    <property type="entry name" value="LysM"/>
    <property type="match status" value="2"/>
</dbReference>
<keyword evidence="15" id="KW-0732">Signal</keyword>
<dbReference type="Proteomes" id="UP001305779">
    <property type="component" value="Unassembled WGS sequence"/>
</dbReference>
<keyword evidence="5 12" id="KW-0378">Hydrolase</keyword>
<feature type="region of interest" description="Disordered" evidence="13">
    <location>
        <begin position="283"/>
        <end position="303"/>
    </location>
</feature>
<keyword evidence="14" id="KW-1133">Transmembrane helix</keyword>
<evidence type="ECO:0000313" key="20">
    <source>
        <dbReference type="Proteomes" id="UP001305779"/>
    </source>
</evidence>
<gene>
    <name evidence="19" type="ORF">PRZ48_012405</name>
</gene>
<evidence type="ECO:0000259" key="18">
    <source>
        <dbReference type="PROSITE" id="PS51910"/>
    </source>
</evidence>
<comment type="catalytic activity">
    <reaction evidence="1">
        <text>Random endo-hydrolysis of N-acetyl-beta-D-glucosaminide (1-&gt;4)-beta-linkages in chitin and chitodextrins.</text>
        <dbReference type="EC" id="3.2.1.14"/>
    </reaction>
</comment>
<feature type="chain" id="PRO_5046654670" description="chitinase" evidence="15">
    <location>
        <begin position="17"/>
        <end position="1479"/>
    </location>
</feature>
<feature type="transmembrane region" description="Helical" evidence="14">
    <location>
        <begin position="1034"/>
        <end position="1055"/>
    </location>
</feature>
<dbReference type="CDD" id="cd00035">
    <property type="entry name" value="ChtBD1"/>
    <property type="match status" value="1"/>
</dbReference>
<protein>
    <recommendedName>
        <fullName evidence="3">chitinase</fullName>
        <ecNumber evidence="3">3.2.1.14</ecNumber>
    </recommendedName>
</protein>
<accession>A0ABR0E4Y0</accession>
<evidence type="ECO:0000256" key="6">
    <source>
        <dbReference type="ARBA" id="ARBA00023024"/>
    </source>
</evidence>
<keyword evidence="6" id="KW-0146">Chitin degradation</keyword>
<evidence type="ECO:0000259" key="17">
    <source>
        <dbReference type="PROSITE" id="PS51782"/>
    </source>
</evidence>
<dbReference type="InterPro" id="IPR001223">
    <property type="entry name" value="Glyco_hydro18_cat"/>
</dbReference>
<evidence type="ECO:0000256" key="12">
    <source>
        <dbReference type="RuleBase" id="RU000489"/>
    </source>
</evidence>
<keyword evidence="11" id="KW-1015">Disulfide bond</keyword>
<comment type="caution">
    <text evidence="11">Lacks conserved residue(s) required for the propagation of feature annotation.</text>
</comment>
<name>A0ABR0E4Y0_ZASCE</name>
<evidence type="ECO:0000256" key="15">
    <source>
        <dbReference type="SAM" id="SignalP"/>
    </source>
</evidence>
<dbReference type="SUPFAM" id="SSF51445">
    <property type="entry name" value="(Trans)glycosidases"/>
    <property type="match status" value="1"/>
</dbReference>
<dbReference type="SMART" id="SM00636">
    <property type="entry name" value="Glyco_18"/>
    <property type="match status" value="1"/>
</dbReference>
<dbReference type="Pfam" id="PF14856">
    <property type="entry name" value="Hce2"/>
    <property type="match status" value="1"/>
</dbReference>
<dbReference type="Gene3D" id="3.30.60.10">
    <property type="entry name" value="Endochitinase-like"/>
    <property type="match status" value="1"/>
</dbReference>
<dbReference type="EMBL" id="JAXOVC010000010">
    <property type="protein sequence ID" value="KAK4496425.1"/>
    <property type="molecule type" value="Genomic_DNA"/>
</dbReference>
<evidence type="ECO:0000256" key="7">
    <source>
        <dbReference type="ARBA" id="ARBA00023026"/>
    </source>
</evidence>
<keyword evidence="20" id="KW-1185">Reference proteome</keyword>
<dbReference type="InterPro" id="IPR018392">
    <property type="entry name" value="LysM"/>
</dbReference>
<dbReference type="SUPFAM" id="SSF54106">
    <property type="entry name" value="LysM domain"/>
    <property type="match status" value="2"/>
</dbReference>
<keyword evidence="7" id="KW-0843">Virulence</keyword>
<dbReference type="InterPro" id="IPR001579">
    <property type="entry name" value="Glyco_hydro_18_chit_AS"/>
</dbReference>
<dbReference type="PANTHER" id="PTHR47700">
    <property type="entry name" value="V CHITINASE, PUTATIVE (AFU_ORTHOLOGUE AFUA_6G13720)-RELATED"/>
    <property type="match status" value="1"/>
</dbReference>
<evidence type="ECO:0000256" key="11">
    <source>
        <dbReference type="PROSITE-ProRule" id="PRU00261"/>
    </source>
</evidence>
<dbReference type="InterPro" id="IPR011583">
    <property type="entry name" value="Chitinase_II/V-like_cat"/>
</dbReference>
<dbReference type="InterPro" id="IPR029070">
    <property type="entry name" value="Chitinase_insertion_sf"/>
</dbReference>
<evidence type="ECO:0000256" key="4">
    <source>
        <dbReference type="ARBA" id="ARBA00022669"/>
    </source>
</evidence>
<evidence type="ECO:0000256" key="2">
    <source>
        <dbReference type="ARBA" id="ARBA00008682"/>
    </source>
</evidence>
<dbReference type="SUPFAM" id="SSF54556">
    <property type="entry name" value="Chitinase insertion domain"/>
    <property type="match status" value="1"/>
</dbReference>
<dbReference type="PROSITE" id="PS51782">
    <property type="entry name" value="LYSM"/>
    <property type="match status" value="2"/>
</dbReference>
<dbReference type="CDD" id="cd02878">
    <property type="entry name" value="GH18_zymocin_alpha"/>
    <property type="match status" value="1"/>
</dbReference>
<evidence type="ECO:0000256" key="8">
    <source>
        <dbReference type="ARBA" id="ARBA00023277"/>
    </source>
</evidence>
<dbReference type="SMART" id="SM00257">
    <property type="entry name" value="LysM"/>
    <property type="match status" value="2"/>
</dbReference>
<dbReference type="PROSITE" id="PS51910">
    <property type="entry name" value="GH18_2"/>
    <property type="match status" value="1"/>
</dbReference>
<comment type="similarity">
    <text evidence="2">Belongs to the glycosyl hydrolase 18 family. Chitinase class V subfamily.</text>
</comment>
<dbReference type="PROSITE" id="PS01095">
    <property type="entry name" value="GH18_1"/>
    <property type="match status" value="1"/>
</dbReference>
<evidence type="ECO:0000256" key="13">
    <source>
        <dbReference type="SAM" id="MobiDB-lite"/>
    </source>
</evidence>
<evidence type="ECO:0000259" key="16">
    <source>
        <dbReference type="PROSITE" id="PS50941"/>
    </source>
</evidence>
<feature type="compositionally biased region" description="Low complexity" evidence="13">
    <location>
        <begin position="283"/>
        <end position="299"/>
    </location>
</feature>
<keyword evidence="14" id="KW-0812">Transmembrane</keyword>
<evidence type="ECO:0000256" key="3">
    <source>
        <dbReference type="ARBA" id="ARBA00012729"/>
    </source>
</evidence>
<evidence type="ECO:0000256" key="9">
    <source>
        <dbReference type="ARBA" id="ARBA00023295"/>
    </source>
</evidence>
<dbReference type="Pfam" id="PF00704">
    <property type="entry name" value="Glyco_hydro_18"/>
    <property type="match status" value="1"/>
</dbReference>
<keyword evidence="9 12" id="KW-0326">Glycosidase</keyword>
<reference evidence="19 20" key="1">
    <citation type="journal article" date="2023" name="G3 (Bethesda)">
        <title>A chromosome-level genome assembly of Zasmidium syzygii isolated from banana leaves.</title>
        <authorList>
            <person name="van Westerhoven A.C."/>
            <person name="Mehrabi R."/>
            <person name="Talebi R."/>
            <person name="Steentjes M.B.F."/>
            <person name="Corcolon B."/>
            <person name="Chong P.A."/>
            <person name="Kema G.H.J."/>
            <person name="Seidl M.F."/>
        </authorList>
    </citation>
    <scope>NUCLEOTIDE SEQUENCE [LARGE SCALE GENOMIC DNA]</scope>
    <source>
        <strain evidence="19 20">P124</strain>
    </source>
</reference>
<keyword evidence="14" id="KW-0472">Membrane</keyword>
<feature type="signal peptide" evidence="15">
    <location>
        <begin position="1"/>
        <end position="16"/>
    </location>
</feature>
<evidence type="ECO:0000313" key="19">
    <source>
        <dbReference type="EMBL" id="KAK4496425.1"/>
    </source>
</evidence>
<organism evidence="19 20">
    <name type="scientific">Zasmidium cellare</name>
    <name type="common">Wine cellar mold</name>
    <name type="synonym">Racodium cellare</name>
    <dbReference type="NCBI Taxonomy" id="395010"/>
    <lineage>
        <taxon>Eukaryota</taxon>
        <taxon>Fungi</taxon>
        <taxon>Dikarya</taxon>
        <taxon>Ascomycota</taxon>
        <taxon>Pezizomycotina</taxon>
        <taxon>Dothideomycetes</taxon>
        <taxon>Dothideomycetidae</taxon>
        <taxon>Mycosphaerellales</taxon>
        <taxon>Mycosphaerellaceae</taxon>
        <taxon>Zasmidium</taxon>
    </lineage>
</organism>
<sequence length="1479" mass="157009">MIPFLITLAFVVSCFASTPHFRLPAAPGYQSRNVCPARCSASGPSPGNWSLYHNFEQIESCGQTIFYDFTLVDDVDDADSLHRIYACTSTGQDWQNVAPNTTAGAPPTSTQTANYQVGYWPNDVGASVAINARSVASQMRQYLKNGFGRPRPNAPTILFAGAGAASVGIYIGQGLQLENIESTALEDLENILLASNLNSATTLAMQYCQNATAANHTTGKSTTGSLTADHIFGLIATGNSTFSTVQNALQSWSNASCLSIPEVSYNYSAPVVFTTPVYGSTNATGNSTSSNNSTSSPTGARLSPRAQCSTAQVVSGDSCASLAQKCGISGADFTKYNPGSNFCATLQPYQHVCCSAGTLPNFAPKPNSDGSCSTYTVAANDNCANLAAEYSLTVDDINTYNKDTWGWEGCDELYVGTIMCLSTGSPPMPAALSNALCGPQKPGTPKAAAGTDLATLNPCPLRACCDVWGQCGTTAEYCTNSSTGAPGTAKPGTNGCISNCGTSIVRGNAPSEYRSIGFYEGFNLGRPCLYQDVLQIDTSKYTHLMFAFGTLDTSYTVDLGDKTSQYEFKQFAGASGAKKILSIGGWAFSTDPSTYSIFRNGVTAANRQKMAESIASFVKSNNLDGVNIDWEYPGAPDIPGIPPGSPDDGPNYLAFLRTLRIFLPTQEISIAAPASYWYLKAFPIQEMSTVLDYIVYMTYDLHGQWDSGNQWSQDGCPSGMCLRSDVNLTETIGALVTITKAGVDSGKVVVGVTSYGRSFGMASANCYGPECTFLGSAADSRATPGVCTQTAGYIANAEIEAIIKNSSRVNQNFVDPTSNSNILVYDDTQWVGWMDDDIKAFRTKTYQGLNMGGTTDWATDLQSYNDAPAGLSSWQNFLSDVKNNVDPDAGPRTGNWTNIQCTDPAVVNVGDITPAVRWGELDCPDAWSNIIATWNTVWKPKGWTFSAAVANILHQREDVDCGLIGEESNCAPTVWCYTDVDVGACAYEIFNGFVFIIYTDYINALTTAAATTIDPSLQAFETTFAPVPPPKSDLWLQIIIAFATLGCSMVAAPFFNSIFKALPFFKDNPNTLGVLKDTTSALITFSSNIGKDVVTPTSQGSWSITDQNNFNSYLGQVMAGWGNISSTTLMNLFDGSPDSISTLTTLTQNGQLIEGSTGVPDIPGTAQSPETASAMAASVATAFWAFAIPAVWYAAGTAAFVIDSGYSCGTVNPLGSYMSTATMEATAGCYDSKLYYLVYPKGGATTCMPSKREVDPPSPACVDRDFQPPPGISALDGSAWGGLTVNDLITGSVRTYIANGNSNTGQYADPTNADTLSDLINQDVTTPGYITLPVCTADVAFAAWSTPRQVNTSDPAYPCVPLKGLIECRDYTFTDATSDASPLVSDCKDIITNIQGTKGEWTTDITTDRTIVTAGTCNMDVKVNNEKGDASFHVGAQDVINIINQAISQYASNGKVGASGTMTCDGNVNSNQGVYWGLY</sequence>
<keyword evidence="4 11" id="KW-0147">Chitin-binding</keyword>
<dbReference type="InterPro" id="IPR001002">
    <property type="entry name" value="Chitin-bd_1"/>
</dbReference>
<comment type="caution">
    <text evidence="19">The sequence shown here is derived from an EMBL/GenBank/DDBJ whole genome shotgun (WGS) entry which is preliminary data.</text>
</comment>
<feature type="domain" description="Chitin-binding type-1" evidence="16">
    <location>
        <begin position="434"/>
        <end position="502"/>
    </location>
</feature>
<feature type="domain" description="LysM" evidence="17">
    <location>
        <begin position="373"/>
        <end position="421"/>
    </location>
</feature>